<gene>
    <name evidence="2" type="ORF">HDU87_008536</name>
</gene>
<dbReference type="EMBL" id="JADGJQ010000009">
    <property type="protein sequence ID" value="KAJ3182372.1"/>
    <property type="molecule type" value="Genomic_DNA"/>
</dbReference>
<sequence>MFPRLAFGEIGDAAWRTFVLSSGAGKDLWEAAKSYGTHETDGMSPGDKLAYTAKRFAHAPTAVEALAALRAHNDMCVRKIGAQGYAWSKANDRIYLHECDSCGEFFLANAKGQGRDLKIHGHGQSASADDPCSSGRFGSGGNRGKLSPLPSLVRELSATVAIGVSAATNVSILIAKDAVFPADELEFLAMQLLMQSSSLSMPPPPPSSASSRPPKRKRANYSQQYTRLDALQRQHAGPGLLSIETVRQELAKDLLPDQAKTARVG</sequence>
<dbReference type="AlphaFoldDB" id="A0AAD5XPJ2"/>
<reference evidence="2" key="1">
    <citation type="submission" date="2020-05" db="EMBL/GenBank/DDBJ databases">
        <title>Phylogenomic resolution of chytrid fungi.</title>
        <authorList>
            <person name="Stajich J.E."/>
            <person name="Amses K."/>
            <person name="Simmons R."/>
            <person name="Seto K."/>
            <person name="Myers J."/>
            <person name="Bonds A."/>
            <person name="Quandt C.A."/>
            <person name="Barry K."/>
            <person name="Liu P."/>
            <person name="Grigoriev I."/>
            <person name="Longcore J.E."/>
            <person name="James T.Y."/>
        </authorList>
    </citation>
    <scope>NUCLEOTIDE SEQUENCE</scope>
    <source>
        <strain evidence="2">JEL0379</strain>
    </source>
</reference>
<keyword evidence="3" id="KW-1185">Reference proteome</keyword>
<feature type="region of interest" description="Disordered" evidence="1">
    <location>
        <begin position="119"/>
        <end position="144"/>
    </location>
</feature>
<name>A0AAD5XPJ2_9FUNG</name>
<evidence type="ECO:0000313" key="3">
    <source>
        <dbReference type="Proteomes" id="UP001212152"/>
    </source>
</evidence>
<evidence type="ECO:0000313" key="2">
    <source>
        <dbReference type="EMBL" id="KAJ3182372.1"/>
    </source>
</evidence>
<proteinExistence type="predicted"/>
<accession>A0AAD5XPJ2</accession>
<dbReference type="Proteomes" id="UP001212152">
    <property type="component" value="Unassembled WGS sequence"/>
</dbReference>
<evidence type="ECO:0000256" key="1">
    <source>
        <dbReference type="SAM" id="MobiDB-lite"/>
    </source>
</evidence>
<comment type="caution">
    <text evidence="2">The sequence shown here is derived from an EMBL/GenBank/DDBJ whole genome shotgun (WGS) entry which is preliminary data.</text>
</comment>
<protein>
    <submittedName>
        <fullName evidence="2">Uncharacterized protein</fullName>
    </submittedName>
</protein>
<feature type="region of interest" description="Disordered" evidence="1">
    <location>
        <begin position="197"/>
        <end position="221"/>
    </location>
</feature>
<organism evidence="2 3">
    <name type="scientific">Geranomyces variabilis</name>
    <dbReference type="NCBI Taxonomy" id="109894"/>
    <lineage>
        <taxon>Eukaryota</taxon>
        <taxon>Fungi</taxon>
        <taxon>Fungi incertae sedis</taxon>
        <taxon>Chytridiomycota</taxon>
        <taxon>Chytridiomycota incertae sedis</taxon>
        <taxon>Chytridiomycetes</taxon>
        <taxon>Spizellomycetales</taxon>
        <taxon>Powellomycetaceae</taxon>
        <taxon>Geranomyces</taxon>
    </lineage>
</organism>